<dbReference type="Pfam" id="PF24697">
    <property type="entry name" value="DUF7661"/>
    <property type="match status" value="1"/>
</dbReference>
<evidence type="ECO:0000313" key="2">
    <source>
        <dbReference type="EMBL" id="MBC3767110.1"/>
    </source>
</evidence>
<keyword evidence="3" id="KW-1185">Reference proteome</keyword>
<dbReference type="Proteomes" id="UP000601768">
    <property type="component" value="Unassembled WGS sequence"/>
</dbReference>
<dbReference type="RefSeq" id="WP_186507624.1">
    <property type="nucleotide sequence ID" value="NZ_JACNEP010000013.1"/>
</dbReference>
<name>A0A8J6ITE9_9ALTE</name>
<dbReference type="InterPro" id="IPR056078">
    <property type="entry name" value="DUF7661"/>
</dbReference>
<evidence type="ECO:0000313" key="3">
    <source>
        <dbReference type="Proteomes" id="UP000601768"/>
    </source>
</evidence>
<organism evidence="2 3">
    <name type="scientific">Neptunicella marina</name>
    <dbReference type="NCBI Taxonomy" id="2125989"/>
    <lineage>
        <taxon>Bacteria</taxon>
        <taxon>Pseudomonadati</taxon>
        <taxon>Pseudomonadota</taxon>
        <taxon>Gammaproteobacteria</taxon>
        <taxon>Alteromonadales</taxon>
        <taxon>Alteromonadaceae</taxon>
        <taxon>Neptunicella</taxon>
    </lineage>
</organism>
<reference evidence="2" key="1">
    <citation type="journal article" date="2018" name="Int. J. Syst. Evol. Microbiol.">
        <title>Neptunicella marina gen. nov., sp. nov., isolated from surface seawater.</title>
        <authorList>
            <person name="Liu X."/>
            <person name="Lai Q."/>
            <person name="Du Y."/>
            <person name="Zhang X."/>
            <person name="Liu Z."/>
            <person name="Sun F."/>
            <person name="Shao Z."/>
        </authorList>
    </citation>
    <scope>NUCLEOTIDE SEQUENCE</scope>
    <source>
        <strain evidence="2">S27-2</strain>
    </source>
</reference>
<proteinExistence type="predicted"/>
<reference evidence="2" key="2">
    <citation type="submission" date="2020-08" db="EMBL/GenBank/DDBJ databases">
        <authorList>
            <person name="Lai Q."/>
        </authorList>
    </citation>
    <scope>NUCLEOTIDE SEQUENCE</scope>
    <source>
        <strain evidence="2">S27-2</strain>
    </source>
</reference>
<gene>
    <name evidence="2" type="ORF">H8B19_14585</name>
</gene>
<evidence type="ECO:0000259" key="1">
    <source>
        <dbReference type="Pfam" id="PF24697"/>
    </source>
</evidence>
<accession>A0A8J6ITE9</accession>
<feature type="domain" description="DUF7661" evidence="1">
    <location>
        <begin position="3"/>
        <end position="72"/>
    </location>
</feature>
<protein>
    <recommendedName>
        <fullName evidence="1">DUF7661 domain-containing protein</fullName>
    </recommendedName>
</protein>
<sequence>MQQYQFDVFGIPMLVKRRESQWLLFTKAQGLMAPVNDVVIPNEFTVGELPVFLADMYHELATSLHPDVTKIS</sequence>
<comment type="caution">
    <text evidence="2">The sequence shown here is derived from an EMBL/GenBank/DDBJ whole genome shotgun (WGS) entry which is preliminary data.</text>
</comment>
<dbReference type="AlphaFoldDB" id="A0A8J6ITE9"/>
<dbReference type="EMBL" id="JACNEP010000013">
    <property type="protein sequence ID" value="MBC3767110.1"/>
    <property type="molecule type" value="Genomic_DNA"/>
</dbReference>